<dbReference type="AlphaFoldDB" id="A0A6A7K9N2"/>
<organism evidence="6 7">
    <name type="scientific">Alkalibaculum sporogenes</name>
    <dbReference type="NCBI Taxonomy" id="2655001"/>
    <lineage>
        <taxon>Bacteria</taxon>
        <taxon>Bacillati</taxon>
        <taxon>Bacillota</taxon>
        <taxon>Clostridia</taxon>
        <taxon>Eubacteriales</taxon>
        <taxon>Eubacteriaceae</taxon>
        <taxon>Alkalibaculum</taxon>
    </lineage>
</organism>
<dbReference type="CDD" id="cd12797">
    <property type="entry name" value="M23_peptidase"/>
    <property type="match status" value="1"/>
</dbReference>
<gene>
    <name evidence="6" type="ORF">GC105_08850</name>
</gene>
<evidence type="ECO:0000256" key="3">
    <source>
        <dbReference type="SAM" id="SignalP"/>
    </source>
</evidence>
<feature type="coiled-coil region" evidence="2">
    <location>
        <begin position="25"/>
        <end position="112"/>
    </location>
</feature>
<feature type="chain" id="PRO_5025510181" evidence="3">
    <location>
        <begin position="23"/>
        <end position="380"/>
    </location>
</feature>
<accession>A0A6A7K9N2</accession>
<dbReference type="InterPro" id="IPR057309">
    <property type="entry name" value="PcsB_CC"/>
</dbReference>
<feature type="signal peptide" evidence="3">
    <location>
        <begin position="1"/>
        <end position="22"/>
    </location>
</feature>
<reference evidence="6 7" key="1">
    <citation type="submission" date="2019-10" db="EMBL/GenBank/DDBJ databases">
        <title>Alkalibaculum tamaniensis sp.nov., a new alkaliphilic acetogen, isolated on methoxylated aromatics from a mud volcano.</title>
        <authorList>
            <person name="Khomyakova M.A."/>
            <person name="Merkel A.Y."/>
            <person name="Bonch-Osmolovskaya E.A."/>
            <person name="Slobodkin A.I."/>
        </authorList>
    </citation>
    <scope>NUCLEOTIDE SEQUENCE [LARGE SCALE GENOMIC DNA]</scope>
    <source>
        <strain evidence="6 7">M08DMB</strain>
    </source>
</reference>
<keyword evidence="7" id="KW-1185">Reference proteome</keyword>
<evidence type="ECO:0000313" key="6">
    <source>
        <dbReference type="EMBL" id="MPW25897.1"/>
    </source>
</evidence>
<evidence type="ECO:0000259" key="4">
    <source>
        <dbReference type="Pfam" id="PF01551"/>
    </source>
</evidence>
<feature type="domain" description="M23ase beta-sheet core" evidence="4">
    <location>
        <begin position="273"/>
        <end position="375"/>
    </location>
</feature>
<dbReference type="PANTHER" id="PTHR21666">
    <property type="entry name" value="PEPTIDASE-RELATED"/>
    <property type="match status" value="1"/>
</dbReference>
<sequence>MKKKIISIMVACLILMTIPVHATSVNKLQDDLKSNQKTQAETQKKIDANKASVEELRSEITKLDNDIKKVENEILKIQTNINNTQKVLDEVAIELEKAVLEKEEQKATLDERLRVMYMYSDTSVFEILFSASNFSDLITKIDAVKTIADYDQKVFEKLEEMEKEINAKKQKIEIKKQDLLRLKKDSESKKTSLNQVKVTRNDYMAVLKQNTQKLESELNQLAAESNSIKNKIQSLQTINTNINKGVYRWPVPGHTSVSSPYGNRIHPILGYNKFHSGIDIPTGRRRGVNAIAVGNGEVIQSTYSGGYGNMVTIDLGLDGNGNKVSAVYAHLAKRYVGVGKKVSVGEAIGEVGTTGMSTGIHLHFEIRINGETRNPLSYVR</sequence>
<dbReference type="EMBL" id="WHNX01000012">
    <property type="protein sequence ID" value="MPW25897.1"/>
    <property type="molecule type" value="Genomic_DNA"/>
</dbReference>
<feature type="domain" description="Peptidoglycan hydrolase PcsB coiled-coil" evidence="5">
    <location>
        <begin position="103"/>
        <end position="168"/>
    </location>
</feature>
<keyword evidence="1 3" id="KW-0732">Signal</keyword>
<evidence type="ECO:0000313" key="7">
    <source>
        <dbReference type="Proteomes" id="UP000440004"/>
    </source>
</evidence>
<name>A0A6A7K9N2_9FIRM</name>
<dbReference type="SUPFAM" id="SSF51261">
    <property type="entry name" value="Duplicated hybrid motif"/>
    <property type="match status" value="1"/>
</dbReference>
<dbReference type="InterPro" id="IPR011055">
    <property type="entry name" value="Dup_hybrid_motif"/>
</dbReference>
<keyword evidence="2" id="KW-0175">Coiled coil</keyword>
<dbReference type="InterPro" id="IPR016047">
    <property type="entry name" value="M23ase_b-sheet_dom"/>
</dbReference>
<dbReference type="Gene3D" id="6.10.250.3150">
    <property type="match status" value="1"/>
</dbReference>
<dbReference type="PANTHER" id="PTHR21666:SF270">
    <property type="entry name" value="MUREIN HYDROLASE ACTIVATOR ENVC"/>
    <property type="match status" value="1"/>
</dbReference>
<dbReference type="RefSeq" id="WP_152803825.1">
    <property type="nucleotide sequence ID" value="NZ_WHNX01000012.1"/>
</dbReference>
<feature type="coiled-coil region" evidence="2">
    <location>
        <begin position="151"/>
        <end position="238"/>
    </location>
</feature>
<protein>
    <submittedName>
        <fullName evidence="6">Peptidoglycan DD-metalloendopeptidase family protein</fullName>
    </submittedName>
</protein>
<dbReference type="Gene3D" id="2.70.70.10">
    <property type="entry name" value="Glucose Permease (Domain IIA)"/>
    <property type="match status" value="1"/>
</dbReference>
<dbReference type="InterPro" id="IPR050570">
    <property type="entry name" value="Cell_wall_metabolism_enzyme"/>
</dbReference>
<evidence type="ECO:0000256" key="1">
    <source>
        <dbReference type="ARBA" id="ARBA00022729"/>
    </source>
</evidence>
<proteinExistence type="predicted"/>
<dbReference type="Proteomes" id="UP000440004">
    <property type="component" value="Unassembled WGS sequence"/>
</dbReference>
<dbReference type="Pfam" id="PF24568">
    <property type="entry name" value="CC_PcsB"/>
    <property type="match status" value="1"/>
</dbReference>
<evidence type="ECO:0000259" key="5">
    <source>
        <dbReference type="Pfam" id="PF24568"/>
    </source>
</evidence>
<dbReference type="Pfam" id="PF01551">
    <property type="entry name" value="Peptidase_M23"/>
    <property type="match status" value="1"/>
</dbReference>
<comment type="caution">
    <text evidence="6">The sequence shown here is derived from an EMBL/GenBank/DDBJ whole genome shotgun (WGS) entry which is preliminary data.</text>
</comment>
<dbReference type="GO" id="GO:0004222">
    <property type="term" value="F:metalloendopeptidase activity"/>
    <property type="evidence" value="ECO:0007669"/>
    <property type="project" value="TreeGrafter"/>
</dbReference>
<evidence type="ECO:0000256" key="2">
    <source>
        <dbReference type="SAM" id="Coils"/>
    </source>
</evidence>